<feature type="domain" description="Gem-associated protein 5 TPR" evidence="11">
    <location>
        <begin position="974"/>
        <end position="1076"/>
    </location>
</feature>
<dbReference type="InterPro" id="IPR015943">
    <property type="entry name" value="WD40/YVTN_repeat-like_dom_sf"/>
</dbReference>
<proteinExistence type="inferred from homology"/>
<dbReference type="Gene3D" id="2.130.10.10">
    <property type="entry name" value="YVTN repeat-like/Quinoprotein amine dehydrogenase"/>
    <property type="match status" value="2"/>
</dbReference>
<dbReference type="Pfam" id="PF00400">
    <property type="entry name" value="WD40"/>
    <property type="match status" value="1"/>
</dbReference>
<dbReference type="Proteomes" id="UP000275846">
    <property type="component" value="Unassembled WGS sequence"/>
</dbReference>
<keyword evidence="6" id="KW-0969">Cilium</keyword>
<dbReference type="GO" id="GO:0036064">
    <property type="term" value="C:ciliary basal body"/>
    <property type="evidence" value="ECO:0007669"/>
    <property type="project" value="TreeGrafter"/>
</dbReference>
<dbReference type="EMBL" id="UYSU01034411">
    <property type="protein sequence ID" value="VDL94366.1"/>
    <property type="molecule type" value="Genomic_DNA"/>
</dbReference>
<evidence type="ECO:0000256" key="3">
    <source>
        <dbReference type="ARBA" id="ARBA00022574"/>
    </source>
</evidence>
<dbReference type="Pfam" id="PF23387">
    <property type="entry name" value="TPR_IFT80_172"/>
    <property type="match status" value="1"/>
</dbReference>
<evidence type="ECO:0000256" key="6">
    <source>
        <dbReference type="ARBA" id="ARBA00023069"/>
    </source>
</evidence>
<feature type="domain" description="IFT80/172/WDR35 TPR" evidence="10">
    <location>
        <begin position="628"/>
        <end position="749"/>
    </location>
</feature>
<dbReference type="FunFam" id="2.130.10.10:FF:002910">
    <property type="entry name" value="Predicted protein"/>
    <property type="match status" value="1"/>
</dbReference>
<evidence type="ECO:0000313" key="14">
    <source>
        <dbReference type="WBParaSite" id="SSLN_0000828501-mRNA-1"/>
    </source>
</evidence>
<gene>
    <name evidence="12" type="ORF">SSLN_LOCUS7981</name>
</gene>
<accession>A0A183SUT3</accession>
<evidence type="ECO:0000256" key="7">
    <source>
        <dbReference type="ARBA" id="ARBA00023273"/>
    </source>
</evidence>
<dbReference type="GO" id="GO:0030992">
    <property type="term" value="C:intraciliary transport particle B"/>
    <property type="evidence" value="ECO:0007669"/>
    <property type="project" value="TreeGrafter"/>
</dbReference>
<dbReference type="FunFam" id="1.25.40.470:FF:000012">
    <property type="entry name" value="intraflagellar transport protein 172 homolog"/>
    <property type="match status" value="1"/>
</dbReference>
<evidence type="ECO:0000256" key="4">
    <source>
        <dbReference type="ARBA" id="ARBA00022737"/>
    </source>
</evidence>
<dbReference type="SUPFAM" id="SSF48452">
    <property type="entry name" value="TPR-like"/>
    <property type="match status" value="1"/>
</dbReference>
<dbReference type="Pfam" id="PF23774">
    <property type="entry name" value="TPR_GEMI5"/>
    <property type="match status" value="1"/>
</dbReference>
<dbReference type="InterPro" id="IPR036322">
    <property type="entry name" value="WD40_repeat_dom_sf"/>
</dbReference>
<dbReference type="SMART" id="SM00320">
    <property type="entry name" value="WD40"/>
    <property type="match status" value="6"/>
</dbReference>
<keyword evidence="3" id="KW-0853">WD repeat</keyword>
<reference evidence="14" key="1">
    <citation type="submission" date="2016-06" db="UniProtKB">
        <authorList>
            <consortium name="WormBaseParasite"/>
        </authorList>
    </citation>
    <scope>IDENTIFICATION</scope>
</reference>
<name>A0A183SUT3_SCHSO</name>
<feature type="compositionally biased region" description="Polar residues" evidence="9">
    <location>
        <begin position="1276"/>
        <end position="1285"/>
    </location>
</feature>
<sequence>MHLRHTKTLIAPQCAEAKIAAIAWAPNNKKLAVCGSDRIIVLFDEQGERRERFSTKPSDPNASKKSYVVTGLAFSANSTKLAVAQSDNIVFVYKLGENWDEKKLICNKFPQQSPVTCIIWPADQPIICGLADGKVRSANPKTNKSSTIYNAASYTVALASNLSGKGFISGHADGKVVRYFFDDEGSGDSQGKIVTHSVPPFALAWSGSAIFAAGCDRRIFIYGRDGKVQQQFDYSKDVSEKEFTIAACSPSGQAVAVGSYNKVRIFTWSPRKSTWEEGSPKVIKNYYTVTAMSWKKDGSNLTIGNICGSLDQFDCCMKKKICKNIFEMNYVGPSQVIVLNKKTNDKIVLRSNYGYEIDDVKIMGNDKYLVAHTSDTLMLGDMQKNLLSEVDWKQKGIKNNIIFTNPNFCVIFGSGELFVIEYGSNEILGSVRTEHLNPYLFSIRINARKCSKSPPCKKIAYLLDPKTINLMDLISGVTIGHYCHDIIIDWLELSETAARLLFRDKKHQLFLVDGETFKASILLPFCSYVQWVPQSDVVVAQSKENICIWYNIEAIDRISTIPLKGGDIVDIERKNGRTDIVVTEGMTIIRHALDNGLIEFGTAMDDEDFERAVCFLDSLELNEETECMWKKLADRSLKSGNLLVAERSYAALGFVSKALYIAATRKMVEKDPENNEYKMHARILILEGRLKEAESVYLENNAVEEAIKMYTNLRKYEEALEVAEAKGWMDVEKLREEYQKWLSDTGQDELLGDLRAKMGDNGSAVTLYLRARVPGKAASLALSDATLSEDRDVLEQIAHSLVQAGRHEKAGDMYQRLKQLDAAMRCYRAGGAYQRALDLARSTFPSDVVRLEEEWGNHLVCLGQLDSAMHHFIEAGAYVKAVDAAIKSNQWTKAAEVLESIEDSKADEVVPYYLELAKHYARNREYARAESAFLKARAPKEAIEMYTTAGMWEQAHALASESMDPNDLTEMYLRQAEQLDKMGKLKDAERLYLTVKRTDRAMSMYKNHRQYRDIIRLVRAHNPDILEQTYFRLAQELELEGNLRQAEQYYMEAGEWKSAINMYRTRDQWEEAFRVAGDCKDQPELRKQVAFLWAKHLGSDSAVRLLNRLGLLETAIEYATEHCIFDFAFELVRGCAPEKIADVHNKYAMFLEDEGKFAEAEEEFIKSGKAREAVLMYVHNQDWAAAARVASEHDPESVNDVLLGQARIAFREKDFSLAEALLLRAQRPDMAVRAYREAGLWEDALRVAQAYLPSRVQELQEDYEEEKMRSALGLKGTQSADSVSKGSPFRHSTIRSQQDFDPSANPLLNHARQLEAHGEHLKAVEQYLKLTPELLGESESAHPLDTCEHVWVHAVNLATKFLAPDNAVKVTELVASRLTRLQRYSTAGDLLVSIDKIQEAVDVFIAGEEWAKARKIAKDLEPRLEPYVENQYKESLKVSGHAEELAGVDVISAIEMYAEQGRWEKCLATAERLYAETKSERDQQLLHKYLAAYAAALIKDARTYDALLLYKSHGTPPYTQNFNIYKRIFQEITSQRDLFNADGYTTWATLRDVLFDLNQRVVLPDSPVKVQPTVIAIFDRMLTVAHLYAIRSALLSARQSEVIFLFVLFFSEAFLDTPYSLPRLLHDIEQMLIIHNVLLSMSPSCAGQGGIRGQTGFIMLVTKVTVSLLRDCDIIPADKAFYEAGMQCRKQGWDNMAFIFLNRFLDLVEVIEDPEGNCDSLDSSDLQDTDIPLEVPIPEEPYATKAEHEAVREWILAMSMDQKLEQILPKDERGAYVAALKAPGTGLKALPCVVTGFPVLRNGIAFSDPKRAANQDDWKRLQNAATIARNASCIDVCDFIRKWCGSVLG</sequence>
<dbReference type="InterPro" id="IPR056421">
    <property type="entry name" value="TPR_GEMI5"/>
</dbReference>
<evidence type="ECO:0000256" key="1">
    <source>
        <dbReference type="ARBA" id="ARBA00004138"/>
    </source>
</evidence>
<dbReference type="InterPro" id="IPR056157">
    <property type="entry name" value="TPR_IFT80_172_dom"/>
</dbReference>
<dbReference type="GO" id="GO:0005930">
    <property type="term" value="C:axoneme"/>
    <property type="evidence" value="ECO:0007669"/>
    <property type="project" value="TreeGrafter"/>
</dbReference>
<protein>
    <submittedName>
        <fullName evidence="14">Intraflagellar transport protein 172 homolog</fullName>
    </submittedName>
</protein>
<keyword evidence="2" id="KW-0217">Developmental protein</keyword>
<dbReference type="InterPro" id="IPR001680">
    <property type="entry name" value="WD40_rpt"/>
</dbReference>
<organism evidence="14">
    <name type="scientific">Schistocephalus solidus</name>
    <name type="common">Tapeworm</name>
    <dbReference type="NCBI Taxonomy" id="70667"/>
    <lineage>
        <taxon>Eukaryota</taxon>
        <taxon>Metazoa</taxon>
        <taxon>Spiralia</taxon>
        <taxon>Lophotrochozoa</taxon>
        <taxon>Platyhelminthes</taxon>
        <taxon>Cestoda</taxon>
        <taxon>Eucestoda</taxon>
        <taxon>Diphyllobothriidea</taxon>
        <taxon>Diphyllobothriidae</taxon>
        <taxon>Schistocephalus</taxon>
    </lineage>
</organism>
<comment type="subcellular location">
    <subcellularLocation>
        <location evidence="1">Cell projection</location>
        <location evidence="1">Cilium</location>
    </subcellularLocation>
</comment>
<dbReference type="InterPro" id="IPR011990">
    <property type="entry name" value="TPR-like_helical_dom_sf"/>
</dbReference>
<keyword evidence="7" id="KW-0966">Cell projection</keyword>
<evidence type="ECO:0000256" key="2">
    <source>
        <dbReference type="ARBA" id="ARBA00022473"/>
    </source>
</evidence>
<evidence type="ECO:0000256" key="8">
    <source>
        <dbReference type="ARBA" id="ARBA00038130"/>
    </source>
</evidence>
<dbReference type="WBParaSite" id="SSLN_0000828501-mRNA-1">
    <property type="protein sequence ID" value="SSLN_0000828501-mRNA-1"/>
    <property type="gene ID" value="SSLN_0000828501"/>
</dbReference>
<keyword evidence="5" id="KW-0802">TPR repeat</keyword>
<dbReference type="PANTHER" id="PTHR15722:SF2">
    <property type="entry name" value="INTRAFLAGELLAR TRANSPORT PROTEIN 172 HOMOLOG"/>
    <property type="match status" value="1"/>
</dbReference>
<dbReference type="OrthoDB" id="2186662at2759"/>
<evidence type="ECO:0000313" key="13">
    <source>
        <dbReference type="Proteomes" id="UP000275846"/>
    </source>
</evidence>
<feature type="region of interest" description="Disordered" evidence="9">
    <location>
        <begin position="1275"/>
        <end position="1302"/>
    </location>
</feature>
<comment type="similarity">
    <text evidence="8">Belongs to the IFT172 family.</text>
</comment>
<keyword evidence="4" id="KW-0677">Repeat</keyword>
<dbReference type="SUPFAM" id="SSF50978">
    <property type="entry name" value="WD40 repeat-like"/>
    <property type="match status" value="1"/>
</dbReference>
<dbReference type="GO" id="GO:0042073">
    <property type="term" value="P:intraciliary transport"/>
    <property type="evidence" value="ECO:0007669"/>
    <property type="project" value="TreeGrafter"/>
</dbReference>
<dbReference type="Gene3D" id="1.25.40.10">
    <property type="entry name" value="Tetratricopeptide repeat domain"/>
    <property type="match status" value="1"/>
</dbReference>
<keyword evidence="13" id="KW-1185">Reference proteome</keyword>
<evidence type="ECO:0000256" key="9">
    <source>
        <dbReference type="SAM" id="MobiDB-lite"/>
    </source>
</evidence>
<dbReference type="STRING" id="70667.A0A183SUT3"/>
<evidence type="ECO:0000256" key="5">
    <source>
        <dbReference type="ARBA" id="ARBA00022803"/>
    </source>
</evidence>
<evidence type="ECO:0000259" key="10">
    <source>
        <dbReference type="Pfam" id="PF23387"/>
    </source>
</evidence>
<dbReference type="Gene3D" id="1.25.40.470">
    <property type="match status" value="3"/>
</dbReference>
<evidence type="ECO:0000259" key="11">
    <source>
        <dbReference type="Pfam" id="PF23774"/>
    </source>
</evidence>
<dbReference type="SUPFAM" id="SSF117289">
    <property type="entry name" value="Nucleoporin domain"/>
    <property type="match status" value="1"/>
</dbReference>
<dbReference type="PANTHER" id="PTHR15722">
    <property type="entry name" value="IFT140/172-RELATED"/>
    <property type="match status" value="1"/>
</dbReference>
<reference evidence="12 13" key="2">
    <citation type="submission" date="2018-11" db="EMBL/GenBank/DDBJ databases">
        <authorList>
            <consortium name="Pathogen Informatics"/>
        </authorList>
    </citation>
    <scope>NUCLEOTIDE SEQUENCE [LARGE SCALE GENOMIC DNA]</scope>
    <source>
        <strain evidence="12 13">NST_G2</strain>
    </source>
</reference>
<evidence type="ECO:0000313" key="12">
    <source>
        <dbReference type="EMBL" id="VDL94366.1"/>
    </source>
</evidence>